<dbReference type="GO" id="GO:0015074">
    <property type="term" value="P:DNA integration"/>
    <property type="evidence" value="ECO:0007669"/>
    <property type="project" value="InterPro"/>
</dbReference>
<dbReference type="PANTHER" id="PTHR47515:SF3">
    <property type="entry name" value="INTEGRASE CORE DOMAIN PROTEIN"/>
    <property type="match status" value="1"/>
</dbReference>
<dbReference type="InterPro" id="IPR012337">
    <property type="entry name" value="RNaseH-like_sf"/>
</dbReference>
<protein>
    <submittedName>
        <fullName evidence="2">Transposase</fullName>
    </submittedName>
</protein>
<dbReference type="KEGG" id="dog:HP555_09390"/>
<evidence type="ECO:0000313" key="3">
    <source>
        <dbReference type="Proteomes" id="UP000596092"/>
    </source>
</evidence>
<evidence type="ECO:0000259" key="1">
    <source>
        <dbReference type="Pfam" id="PF13683"/>
    </source>
</evidence>
<reference evidence="2 3" key="1">
    <citation type="submission" date="2020-05" db="EMBL/GenBank/DDBJ databases">
        <title>Complete genome of Desulfobulbus oligotrophicus.</title>
        <authorList>
            <person name="Podar M."/>
        </authorList>
    </citation>
    <scope>NUCLEOTIDE SEQUENCE [LARGE SCALE GENOMIC DNA]</scope>
    <source>
        <strain evidence="2 3">Prop6</strain>
    </source>
</reference>
<name>A0A7T5VFL4_9BACT</name>
<dbReference type="AlphaFoldDB" id="A0A7T5VFL4"/>
<dbReference type="PANTHER" id="PTHR47515">
    <property type="entry name" value="LOW CALCIUM RESPONSE LOCUS PROTEIN T"/>
    <property type="match status" value="1"/>
</dbReference>
<dbReference type="Proteomes" id="UP000596092">
    <property type="component" value="Chromosome"/>
</dbReference>
<evidence type="ECO:0000313" key="2">
    <source>
        <dbReference type="EMBL" id="QQG67004.1"/>
    </source>
</evidence>
<feature type="domain" description="Integrase catalytic" evidence="1">
    <location>
        <begin position="2"/>
        <end position="50"/>
    </location>
</feature>
<accession>A0A7T5VFL4</accession>
<dbReference type="InterPro" id="IPR001584">
    <property type="entry name" value="Integrase_cat-core"/>
</dbReference>
<proteinExistence type="predicted"/>
<dbReference type="EMBL" id="CP054140">
    <property type="protein sequence ID" value="QQG67004.1"/>
    <property type="molecule type" value="Genomic_DNA"/>
</dbReference>
<organism evidence="2 3">
    <name type="scientific">Desulfobulbus oligotrophicus</name>
    <dbReference type="NCBI Taxonomy" id="1909699"/>
    <lineage>
        <taxon>Bacteria</taxon>
        <taxon>Pseudomonadati</taxon>
        <taxon>Thermodesulfobacteriota</taxon>
        <taxon>Desulfobulbia</taxon>
        <taxon>Desulfobulbales</taxon>
        <taxon>Desulfobulbaceae</taxon>
        <taxon>Desulfobulbus</taxon>
    </lineage>
</organism>
<keyword evidence="3" id="KW-1185">Reference proteome</keyword>
<dbReference type="SUPFAM" id="SSF53098">
    <property type="entry name" value="Ribonuclease H-like"/>
    <property type="match status" value="1"/>
</dbReference>
<dbReference type="Pfam" id="PF13683">
    <property type="entry name" value="rve_3"/>
    <property type="match status" value="1"/>
</dbReference>
<sequence length="57" mass="6907">MQPGKPNQNAFINRFNKTYRNKVLDLYLFCNLNEMRESACWWNSQYNEQRHTIPLGI</sequence>
<gene>
    <name evidence="2" type="ORF">HP555_09390</name>
</gene>